<dbReference type="EMBL" id="CAJVPT010033535">
    <property type="protein sequence ID" value="CAG8705143.1"/>
    <property type="molecule type" value="Genomic_DNA"/>
</dbReference>
<feature type="non-terminal residue" evidence="1">
    <location>
        <position position="1"/>
    </location>
</feature>
<evidence type="ECO:0000313" key="2">
    <source>
        <dbReference type="Proteomes" id="UP000789525"/>
    </source>
</evidence>
<dbReference type="Proteomes" id="UP000789525">
    <property type="component" value="Unassembled WGS sequence"/>
</dbReference>
<sequence>LDRILGRYGTFIIERAGSDVDQAMESLTAWRDNIYVVRQTIQNDVSSTKVRLFLKRGMSVRYLLPNPVVDYIEANGLYLDDGPNASASGPTYVTTNSSDHPPAASATGGSSMLS</sequence>
<keyword evidence="2" id="KW-1185">Reference proteome</keyword>
<protein>
    <submittedName>
        <fullName evidence="1">14890_t:CDS:1</fullName>
    </submittedName>
</protein>
<proteinExistence type="predicted"/>
<comment type="caution">
    <text evidence="1">The sequence shown here is derived from an EMBL/GenBank/DDBJ whole genome shotgun (WGS) entry which is preliminary data.</text>
</comment>
<gene>
    <name evidence="1" type="ORF">ACOLOM_LOCUS10421</name>
</gene>
<evidence type="ECO:0000313" key="1">
    <source>
        <dbReference type="EMBL" id="CAG8705143.1"/>
    </source>
</evidence>
<accession>A0ACA9PDG5</accession>
<organism evidence="1 2">
    <name type="scientific">Acaulospora colombiana</name>
    <dbReference type="NCBI Taxonomy" id="27376"/>
    <lineage>
        <taxon>Eukaryota</taxon>
        <taxon>Fungi</taxon>
        <taxon>Fungi incertae sedis</taxon>
        <taxon>Mucoromycota</taxon>
        <taxon>Glomeromycotina</taxon>
        <taxon>Glomeromycetes</taxon>
        <taxon>Diversisporales</taxon>
        <taxon>Acaulosporaceae</taxon>
        <taxon>Acaulospora</taxon>
    </lineage>
</organism>
<reference evidence="1" key="1">
    <citation type="submission" date="2021-06" db="EMBL/GenBank/DDBJ databases">
        <authorList>
            <person name="Kallberg Y."/>
            <person name="Tangrot J."/>
            <person name="Rosling A."/>
        </authorList>
    </citation>
    <scope>NUCLEOTIDE SEQUENCE</scope>
    <source>
        <strain evidence="1">CL356</strain>
    </source>
</reference>
<name>A0ACA9PDG5_9GLOM</name>